<dbReference type="Proteomes" id="UP000573603">
    <property type="component" value="Unassembled WGS sequence"/>
</dbReference>
<reference evidence="6 7" key="1">
    <citation type="journal article" date="2020" name="BMC Genomics">
        <title>Correction to: Identification and distribution of gene clusters required for synthesis of sphingolipid metabolism inhibitors in diverse species of the filamentous fungus Fusarium.</title>
        <authorList>
            <person name="Kim H.S."/>
            <person name="Lohmar J.M."/>
            <person name="Busman M."/>
            <person name="Brown D.W."/>
            <person name="Naumann T.A."/>
            <person name="Divon H.H."/>
            <person name="Lysoe E."/>
            <person name="Uhlig S."/>
            <person name="Proctor R.H."/>
        </authorList>
    </citation>
    <scope>NUCLEOTIDE SEQUENCE [LARGE SCALE GENOMIC DNA]</scope>
    <source>
        <strain evidence="6 7">NRRL 25214</strain>
    </source>
</reference>
<dbReference type="EMBL" id="JABEVY010000091">
    <property type="protein sequence ID" value="KAF5250385.1"/>
    <property type="molecule type" value="Genomic_DNA"/>
</dbReference>
<accession>A0A8H5E7W6</accession>
<dbReference type="InterPro" id="IPR036396">
    <property type="entry name" value="Cyt_P450_sf"/>
</dbReference>
<dbReference type="GO" id="GO:0004497">
    <property type="term" value="F:monooxygenase activity"/>
    <property type="evidence" value="ECO:0007669"/>
    <property type="project" value="InterPro"/>
</dbReference>
<sequence>MVLAKYRGDVYWLQRLHDRYGVIVRVAPNEISYIDPQAWKDIYGFRKGKSGKFVKDITFYGPDAANGGGIFRADDENHARQRRVFSHAFSEKALLEQEPILCQYVNLLIASLYDTIQTGSHSRIDIERWYNFTTFDIMADLTFGEPLGLLTDQRLEGFVKNVMSFLKLQGMTQILRYYPKLKFLLDPLLIPKSIKENQAKNNQEAINKVNRRLERETDRADIWTLVMNQEAERSLSIREMHANGITFMVAGTETTATALTGLTYYLLMAPHKMKILTTEIRSAFSSEGDIDLSSLARLEYLSACLEEGLRMYPPVPNGPPRKVTQGGAAVCGHWLPENVSIPFLSSFNFIVEIRTRRADFELVAL</sequence>
<proteinExistence type="inferred from homology"/>
<evidence type="ECO:0008006" key="8">
    <source>
        <dbReference type="Google" id="ProtNLM"/>
    </source>
</evidence>
<dbReference type="Gene3D" id="1.10.630.10">
    <property type="entry name" value="Cytochrome P450"/>
    <property type="match status" value="1"/>
</dbReference>
<dbReference type="GO" id="GO:0020037">
    <property type="term" value="F:heme binding"/>
    <property type="evidence" value="ECO:0007669"/>
    <property type="project" value="InterPro"/>
</dbReference>
<dbReference type="PANTHER" id="PTHR24305:SF210">
    <property type="entry name" value="CYTOCHROME P450 MONOOXYGENASE ASQL-RELATED"/>
    <property type="match status" value="1"/>
</dbReference>
<dbReference type="SUPFAM" id="SSF48264">
    <property type="entry name" value="Cytochrome P450"/>
    <property type="match status" value="1"/>
</dbReference>
<name>A0A8H5E7W6_9HYPO</name>
<keyword evidence="7" id="KW-1185">Reference proteome</keyword>
<dbReference type="CDD" id="cd11058">
    <property type="entry name" value="CYP60B-like"/>
    <property type="match status" value="1"/>
</dbReference>
<dbReference type="GO" id="GO:0016705">
    <property type="term" value="F:oxidoreductase activity, acting on paired donors, with incorporation or reduction of molecular oxygen"/>
    <property type="evidence" value="ECO:0007669"/>
    <property type="project" value="InterPro"/>
</dbReference>
<protein>
    <recommendedName>
        <fullName evidence="8">Cytochrome P450</fullName>
    </recommendedName>
</protein>
<comment type="cofactor">
    <cofactor evidence="1">
        <name>heme</name>
        <dbReference type="ChEBI" id="CHEBI:30413"/>
    </cofactor>
</comment>
<keyword evidence="3" id="KW-0349">Heme</keyword>
<dbReference type="PANTHER" id="PTHR24305">
    <property type="entry name" value="CYTOCHROME P450"/>
    <property type="match status" value="1"/>
</dbReference>
<evidence type="ECO:0000256" key="1">
    <source>
        <dbReference type="ARBA" id="ARBA00001971"/>
    </source>
</evidence>
<dbReference type="Pfam" id="PF00067">
    <property type="entry name" value="p450"/>
    <property type="match status" value="1"/>
</dbReference>
<dbReference type="InterPro" id="IPR001128">
    <property type="entry name" value="Cyt_P450"/>
</dbReference>
<evidence type="ECO:0000256" key="4">
    <source>
        <dbReference type="ARBA" id="ARBA00022723"/>
    </source>
</evidence>
<dbReference type="AlphaFoldDB" id="A0A8H5E7W6"/>
<dbReference type="GO" id="GO:0005506">
    <property type="term" value="F:iron ion binding"/>
    <property type="evidence" value="ECO:0007669"/>
    <property type="project" value="InterPro"/>
</dbReference>
<evidence type="ECO:0000256" key="3">
    <source>
        <dbReference type="ARBA" id="ARBA00022617"/>
    </source>
</evidence>
<keyword evidence="5" id="KW-0408">Iron</keyword>
<comment type="similarity">
    <text evidence="2">Belongs to the cytochrome P450 family.</text>
</comment>
<comment type="caution">
    <text evidence="6">The sequence shown here is derived from an EMBL/GenBank/DDBJ whole genome shotgun (WGS) entry which is preliminary data.</text>
</comment>
<evidence type="ECO:0000313" key="6">
    <source>
        <dbReference type="EMBL" id="KAF5250385.1"/>
    </source>
</evidence>
<evidence type="ECO:0000313" key="7">
    <source>
        <dbReference type="Proteomes" id="UP000573603"/>
    </source>
</evidence>
<keyword evidence="4" id="KW-0479">Metal-binding</keyword>
<gene>
    <name evidence="6" type="ORF">FANTH_4418</name>
</gene>
<dbReference type="InterPro" id="IPR050121">
    <property type="entry name" value="Cytochrome_P450_monoxygenase"/>
</dbReference>
<evidence type="ECO:0000256" key="2">
    <source>
        <dbReference type="ARBA" id="ARBA00010617"/>
    </source>
</evidence>
<evidence type="ECO:0000256" key="5">
    <source>
        <dbReference type="ARBA" id="ARBA00023004"/>
    </source>
</evidence>
<organism evidence="6 7">
    <name type="scientific">Fusarium anthophilum</name>
    <dbReference type="NCBI Taxonomy" id="48485"/>
    <lineage>
        <taxon>Eukaryota</taxon>
        <taxon>Fungi</taxon>
        <taxon>Dikarya</taxon>
        <taxon>Ascomycota</taxon>
        <taxon>Pezizomycotina</taxon>
        <taxon>Sordariomycetes</taxon>
        <taxon>Hypocreomycetidae</taxon>
        <taxon>Hypocreales</taxon>
        <taxon>Nectriaceae</taxon>
        <taxon>Fusarium</taxon>
        <taxon>Fusarium fujikuroi species complex</taxon>
    </lineage>
</organism>